<proteinExistence type="predicted"/>
<dbReference type="HOGENOM" id="CLU_3116385_0_0_9"/>
<sequence length="50" mass="5421">MDQPFIGACVGEKLSSTRPTTLDSEVAQILRAGFHGVDQEFIAIVVDEDN</sequence>
<reference evidence="1 2" key="1">
    <citation type="submission" date="2007-08" db="EMBL/GenBank/DDBJ databases">
        <title>Draft genome sequence of Clostridium leptum (DSM 753).</title>
        <authorList>
            <person name="Sudarsanam P."/>
            <person name="Ley R."/>
            <person name="Guruge J."/>
            <person name="Turnbaugh P.J."/>
            <person name="Mahowald M."/>
            <person name="Liep D."/>
            <person name="Gordon J."/>
        </authorList>
    </citation>
    <scope>NUCLEOTIDE SEQUENCE [LARGE SCALE GENOMIC DNA]</scope>
    <source>
        <strain evidence="1 2">DSM 753</strain>
    </source>
</reference>
<accession>A7VNN5</accession>
<dbReference type="Proteomes" id="UP000003490">
    <property type="component" value="Unassembled WGS sequence"/>
</dbReference>
<comment type="caution">
    <text evidence="1">The sequence shown here is derived from an EMBL/GenBank/DDBJ whole genome shotgun (WGS) entry which is preliminary data.</text>
</comment>
<evidence type="ECO:0000313" key="2">
    <source>
        <dbReference type="Proteomes" id="UP000003490"/>
    </source>
</evidence>
<organism evidence="1 2">
    <name type="scientific">[Clostridium] leptum DSM 753</name>
    <dbReference type="NCBI Taxonomy" id="428125"/>
    <lineage>
        <taxon>Bacteria</taxon>
        <taxon>Bacillati</taxon>
        <taxon>Bacillota</taxon>
        <taxon>Clostridia</taxon>
        <taxon>Eubacteriales</taxon>
        <taxon>Oscillospiraceae</taxon>
        <taxon>Oscillospiraceae incertae sedis</taxon>
    </lineage>
</organism>
<name>A7VNN5_9FIRM</name>
<dbReference type="AlphaFoldDB" id="A7VNN5"/>
<gene>
    <name evidence="1" type="ORF">CLOLEP_00161</name>
</gene>
<dbReference type="EMBL" id="ABCB02000007">
    <property type="protein sequence ID" value="EDO63080.1"/>
    <property type="molecule type" value="Genomic_DNA"/>
</dbReference>
<reference evidence="1 2" key="2">
    <citation type="submission" date="2007-08" db="EMBL/GenBank/DDBJ databases">
        <authorList>
            <person name="Fulton L."/>
            <person name="Clifton S."/>
            <person name="Fulton B."/>
            <person name="Xu J."/>
            <person name="Minx P."/>
            <person name="Pepin K.H."/>
            <person name="Johnson M."/>
            <person name="Thiruvilangam P."/>
            <person name="Bhonagiri V."/>
            <person name="Nash W.E."/>
            <person name="Wang C."/>
            <person name="Mardis E.R."/>
            <person name="Wilson R.K."/>
        </authorList>
    </citation>
    <scope>NUCLEOTIDE SEQUENCE [LARGE SCALE GENOMIC DNA]</scope>
    <source>
        <strain evidence="1 2">DSM 753</strain>
    </source>
</reference>
<evidence type="ECO:0000313" key="1">
    <source>
        <dbReference type="EMBL" id="EDO63080.1"/>
    </source>
</evidence>
<protein>
    <submittedName>
        <fullName evidence="1">Uncharacterized protein</fullName>
    </submittedName>
</protein>